<dbReference type="EMBL" id="BARW01006169">
    <property type="protein sequence ID" value="GAI86820.1"/>
    <property type="molecule type" value="Genomic_DNA"/>
</dbReference>
<protein>
    <submittedName>
        <fullName evidence="1">Uncharacterized protein</fullName>
    </submittedName>
</protein>
<gene>
    <name evidence="1" type="ORF">S12H4_12934</name>
</gene>
<proteinExistence type="predicted"/>
<comment type="caution">
    <text evidence="1">The sequence shown here is derived from an EMBL/GenBank/DDBJ whole genome shotgun (WGS) entry which is preliminary data.</text>
</comment>
<reference evidence="1" key="1">
    <citation type="journal article" date="2014" name="Front. Microbiol.">
        <title>High frequency of phylogenetically diverse reductive dehalogenase-homologous genes in deep subseafloor sedimentary metagenomes.</title>
        <authorList>
            <person name="Kawai M."/>
            <person name="Futagami T."/>
            <person name="Toyoda A."/>
            <person name="Takaki Y."/>
            <person name="Nishi S."/>
            <person name="Hori S."/>
            <person name="Arai W."/>
            <person name="Tsubouchi T."/>
            <person name="Morono Y."/>
            <person name="Uchiyama I."/>
            <person name="Ito T."/>
            <person name="Fujiyama A."/>
            <person name="Inagaki F."/>
            <person name="Takami H."/>
        </authorList>
    </citation>
    <scope>NUCLEOTIDE SEQUENCE</scope>
    <source>
        <strain evidence="1">Expedition CK06-06</strain>
    </source>
</reference>
<organism evidence="1">
    <name type="scientific">marine sediment metagenome</name>
    <dbReference type="NCBI Taxonomy" id="412755"/>
    <lineage>
        <taxon>unclassified sequences</taxon>
        <taxon>metagenomes</taxon>
        <taxon>ecological metagenomes</taxon>
    </lineage>
</organism>
<sequence length="48" mass="5547">MTIAIMTALFLAAFLFGLGAVFEAMDCQRKSEIQRKQLNREREARRIT</sequence>
<evidence type="ECO:0000313" key="1">
    <source>
        <dbReference type="EMBL" id="GAI86820.1"/>
    </source>
</evidence>
<accession>X1TGV4</accession>
<name>X1TGV4_9ZZZZ</name>
<dbReference type="AlphaFoldDB" id="X1TGV4"/>